<feature type="region of interest" description="Disordered" evidence="1">
    <location>
        <begin position="76"/>
        <end position="96"/>
    </location>
</feature>
<dbReference type="RefSeq" id="XP_020049224.1">
    <property type="nucleotide sequence ID" value="XM_020192657.1"/>
</dbReference>
<dbReference type="Proteomes" id="UP000095038">
    <property type="component" value="Unassembled WGS sequence"/>
</dbReference>
<protein>
    <submittedName>
        <fullName evidence="2">Uncharacterized protein</fullName>
    </submittedName>
</protein>
<organism evidence="2 3">
    <name type="scientific">Ascoidea rubescens DSM 1968</name>
    <dbReference type="NCBI Taxonomy" id="1344418"/>
    <lineage>
        <taxon>Eukaryota</taxon>
        <taxon>Fungi</taxon>
        <taxon>Dikarya</taxon>
        <taxon>Ascomycota</taxon>
        <taxon>Saccharomycotina</taxon>
        <taxon>Saccharomycetes</taxon>
        <taxon>Ascoideaceae</taxon>
        <taxon>Ascoidea</taxon>
    </lineage>
</organism>
<evidence type="ECO:0000256" key="1">
    <source>
        <dbReference type="SAM" id="MobiDB-lite"/>
    </source>
</evidence>
<reference evidence="3" key="1">
    <citation type="submission" date="2016-05" db="EMBL/GenBank/DDBJ databases">
        <title>Comparative genomics of biotechnologically important yeasts.</title>
        <authorList>
            <consortium name="DOE Joint Genome Institute"/>
            <person name="Riley R."/>
            <person name="Haridas S."/>
            <person name="Wolfe K.H."/>
            <person name="Lopes M.R."/>
            <person name="Hittinger C.T."/>
            <person name="Goker M."/>
            <person name="Salamov A."/>
            <person name="Wisecaver J."/>
            <person name="Long T.M."/>
            <person name="Aerts A.L."/>
            <person name="Barry K."/>
            <person name="Choi C."/>
            <person name="Clum A."/>
            <person name="Coughlan A.Y."/>
            <person name="Deshpande S."/>
            <person name="Douglass A.P."/>
            <person name="Hanson S.J."/>
            <person name="Klenk H.-P."/>
            <person name="Labutti K."/>
            <person name="Lapidus A."/>
            <person name="Lindquist E."/>
            <person name="Lipzen A."/>
            <person name="Meier-Kolthoff J.P."/>
            <person name="Ohm R.A."/>
            <person name="Otillar R.P."/>
            <person name="Pangilinan J."/>
            <person name="Peng Y."/>
            <person name="Rokas A."/>
            <person name="Rosa C.A."/>
            <person name="Scheuner C."/>
            <person name="Sibirny A.A."/>
            <person name="Slot J.C."/>
            <person name="Stielow J.B."/>
            <person name="Sun H."/>
            <person name="Kurtzman C.P."/>
            <person name="Blackwell M."/>
            <person name="Grigoriev I.V."/>
            <person name="Jeffries T.W."/>
        </authorList>
    </citation>
    <scope>NUCLEOTIDE SEQUENCE [LARGE SCALE GENOMIC DNA]</scope>
    <source>
        <strain evidence="3">DSM 1968</strain>
    </source>
</reference>
<accession>A0A1D2VMX3</accession>
<proteinExistence type="predicted"/>
<dbReference type="AlphaFoldDB" id="A0A1D2VMX3"/>
<evidence type="ECO:0000313" key="2">
    <source>
        <dbReference type="EMBL" id="ODV62917.1"/>
    </source>
</evidence>
<keyword evidence="3" id="KW-1185">Reference proteome</keyword>
<sequence length="96" mass="11337">MNLSELENISNSDDSSDDDYNDNYHDRYFAREFEVFTDRYYHCNDHYYSDYDSEDPNHNAYNNLDFGGEFREINASDATNANDADDNNIDDFGWLS</sequence>
<dbReference type="GeneID" id="30966293"/>
<evidence type="ECO:0000313" key="3">
    <source>
        <dbReference type="Proteomes" id="UP000095038"/>
    </source>
</evidence>
<name>A0A1D2VMX3_9ASCO</name>
<dbReference type="EMBL" id="KV454476">
    <property type="protein sequence ID" value="ODV62917.1"/>
    <property type="molecule type" value="Genomic_DNA"/>
</dbReference>
<gene>
    <name evidence="2" type="ORF">ASCRUDRAFT_74366</name>
</gene>
<dbReference type="InParanoid" id="A0A1D2VMX3"/>
<feature type="region of interest" description="Disordered" evidence="1">
    <location>
        <begin position="1"/>
        <end position="21"/>
    </location>
</feature>